<dbReference type="RefSeq" id="WP_402378966.1">
    <property type="nucleotide sequence ID" value="NZ_JBIUYY010000003.1"/>
</dbReference>
<keyword evidence="1" id="KW-1133">Transmembrane helix</keyword>
<dbReference type="InterPro" id="IPR046295">
    <property type="entry name" value="DUF6332"/>
</dbReference>
<comment type="caution">
    <text evidence="2">The sequence shown here is derived from an EMBL/GenBank/DDBJ whole genome shotgun (WGS) entry which is preliminary data.</text>
</comment>
<evidence type="ECO:0000313" key="2">
    <source>
        <dbReference type="EMBL" id="MFJ2821259.1"/>
    </source>
</evidence>
<evidence type="ECO:0000256" key="1">
    <source>
        <dbReference type="SAM" id="Phobius"/>
    </source>
</evidence>
<feature type="transmembrane region" description="Helical" evidence="1">
    <location>
        <begin position="55"/>
        <end position="76"/>
    </location>
</feature>
<evidence type="ECO:0000313" key="3">
    <source>
        <dbReference type="Proteomes" id="UP001617351"/>
    </source>
</evidence>
<keyword evidence="1" id="KW-0472">Membrane</keyword>
<dbReference type="Proteomes" id="UP001617351">
    <property type="component" value="Unassembled WGS sequence"/>
</dbReference>
<gene>
    <name evidence="2" type="ORF">ACIO7M_09120</name>
</gene>
<accession>A0ABW8EDF2</accession>
<name>A0ABW8EDF2_STRT5</name>
<reference evidence="2 3" key="1">
    <citation type="submission" date="2024-10" db="EMBL/GenBank/DDBJ databases">
        <title>The Natural Products Discovery Center: Release of the First 8490 Sequenced Strains for Exploring Actinobacteria Biosynthetic Diversity.</title>
        <authorList>
            <person name="Kalkreuter E."/>
            <person name="Kautsar S.A."/>
            <person name="Yang D."/>
            <person name="Bader C.D."/>
            <person name="Teijaro C.N."/>
            <person name="Fluegel L."/>
            <person name="Davis C.M."/>
            <person name="Simpson J.R."/>
            <person name="Lauterbach L."/>
            <person name="Steele A.D."/>
            <person name="Gui C."/>
            <person name="Meng S."/>
            <person name="Li G."/>
            <person name="Viehrig K."/>
            <person name="Ye F."/>
            <person name="Su P."/>
            <person name="Kiefer A.F."/>
            <person name="Nichols A."/>
            <person name="Cepeda A.J."/>
            <person name="Yan W."/>
            <person name="Fan B."/>
            <person name="Jiang Y."/>
            <person name="Adhikari A."/>
            <person name="Zheng C.-J."/>
            <person name="Schuster L."/>
            <person name="Cowan T.M."/>
            <person name="Smanski M.J."/>
            <person name="Chevrette M.G."/>
            <person name="De Carvalho L.P.S."/>
            <person name="Shen B."/>
        </authorList>
    </citation>
    <scope>NUCLEOTIDE SEQUENCE [LARGE SCALE GENOMIC DNA]</scope>
    <source>
        <strain evidence="2 3">NPDC087220</strain>
    </source>
</reference>
<dbReference type="EMBL" id="JBIUYY010000003">
    <property type="protein sequence ID" value="MFJ2821259.1"/>
    <property type="molecule type" value="Genomic_DNA"/>
</dbReference>
<feature type="transmembrane region" description="Helical" evidence="1">
    <location>
        <begin position="20"/>
        <end position="43"/>
    </location>
</feature>
<proteinExistence type="predicted"/>
<keyword evidence="1" id="KW-0812">Transmembrane</keyword>
<organism evidence="2 3">
    <name type="scientific">Streptomyces toxytricini</name>
    <name type="common">Actinomyces toxytricini</name>
    <dbReference type="NCBI Taxonomy" id="67369"/>
    <lineage>
        <taxon>Bacteria</taxon>
        <taxon>Bacillati</taxon>
        <taxon>Actinomycetota</taxon>
        <taxon>Actinomycetes</taxon>
        <taxon>Kitasatosporales</taxon>
        <taxon>Streptomycetaceae</taxon>
        <taxon>Streptomyces</taxon>
    </lineage>
</organism>
<dbReference type="Pfam" id="PF19857">
    <property type="entry name" value="DUF6332"/>
    <property type="match status" value="1"/>
</dbReference>
<sequence length="92" mass="9707">MTQRTMRRSQAERDAATVEIGYAFVSACFAAALVFGAVFGPALALDLSGAVERRFALAGGTLAAAVFLLRVAHVLWRFGRRPGSGRTPHGGT</sequence>
<protein>
    <submittedName>
        <fullName evidence="2">DUF6332 family protein</fullName>
    </submittedName>
</protein>
<keyword evidence="3" id="KW-1185">Reference proteome</keyword>